<reference evidence="1 2" key="1">
    <citation type="journal article" date="2003" name="Nature">
        <title>Genome divergence in two Prochlorococcus ecotypes reflects oceanic niche differentiation.</title>
        <authorList>
            <person name="Rocap G."/>
            <person name="Larimer F.W."/>
            <person name="Lamerdin J.E."/>
            <person name="Malfatti S."/>
            <person name="Chain P."/>
            <person name="Ahlgren N.A."/>
            <person name="Arellano A."/>
            <person name="Coleman M."/>
            <person name="Hauser L."/>
            <person name="Hess W.R."/>
            <person name="Johnson Z.I."/>
            <person name="Land M.L."/>
            <person name="Lindell D."/>
            <person name="Post A.F."/>
            <person name="Regala W."/>
            <person name="Shah M."/>
            <person name="Shaw S.L."/>
            <person name="Steglich C."/>
            <person name="Sullivan M.B."/>
            <person name="Ting C.S."/>
            <person name="Tolonen A."/>
            <person name="Webb E.A."/>
            <person name="Zinser E.R."/>
            <person name="Chisholm S.W."/>
        </authorList>
    </citation>
    <scope>NUCLEOTIDE SEQUENCE [LARGE SCALE GENOMIC DNA]</scope>
    <source>
        <strain evidence="2">MIT 9313</strain>
    </source>
</reference>
<protein>
    <submittedName>
        <fullName evidence="1">Uncharacterized protein</fullName>
    </submittedName>
</protein>
<evidence type="ECO:0000313" key="2">
    <source>
        <dbReference type="Proteomes" id="UP000001423"/>
    </source>
</evidence>
<dbReference type="Proteomes" id="UP000001423">
    <property type="component" value="Chromosome"/>
</dbReference>
<name>Q7V8P3_PROMM</name>
<dbReference type="AlphaFoldDB" id="Q7V8P3"/>
<proteinExistence type="predicted"/>
<evidence type="ECO:0000313" key="1">
    <source>
        <dbReference type="EMBL" id="CAE20468.1"/>
    </source>
</evidence>
<dbReference type="KEGG" id="pmt:PMT_0293"/>
<accession>Q7V8P3</accession>
<dbReference type="EMBL" id="BX548175">
    <property type="protein sequence ID" value="CAE20468.1"/>
    <property type="molecule type" value="Genomic_DNA"/>
</dbReference>
<sequence>MQTLMEEGSWSEKDGEKIFTYEGADYVLDPEHSGTLLITQKCIDDNKLEIQEYKLTKLSDYPETYEEDIEDGYDYVLSIEHLCAVDDDGDDDDEEATLAVNNLPTNLLELDGCEEKYWRYG</sequence>
<keyword evidence="2" id="KW-1185">Reference proteome</keyword>
<dbReference type="HOGENOM" id="CLU_2035926_0_0_3"/>
<organism evidence="1 2">
    <name type="scientific">Prochlorococcus marinus (strain MIT 9313)</name>
    <dbReference type="NCBI Taxonomy" id="74547"/>
    <lineage>
        <taxon>Bacteria</taxon>
        <taxon>Bacillati</taxon>
        <taxon>Cyanobacteriota</taxon>
        <taxon>Cyanophyceae</taxon>
        <taxon>Synechococcales</taxon>
        <taxon>Prochlorococcaceae</taxon>
        <taxon>Prochlorococcus</taxon>
    </lineage>
</organism>
<gene>
    <name evidence="1" type="ordered locus">PMT_0293</name>
</gene>